<keyword evidence="3" id="KW-0186">Copper</keyword>
<evidence type="ECO:0000256" key="5">
    <source>
        <dbReference type="ARBA" id="ARBA00023180"/>
    </source>
</evidence>
<keyword evidence="2" id="KW-0479">Metal-binding</keyword>
<keyword evidence="4" id="KW-1015">Disulfide bond</keyword>
<comment type="caution">
    <text evidence="9">The sequence shown here is derived from an EMBL/GenBank/DDBJ whole genome shotgun (WGS) entry which is preliminary data.</text>
</comment>
<evidence type="ECO:0000256" key="6">
    <source>
        <dbReference type="ARBA" id="ARBA00034311"/>
    </source>
</evidence>
<evidence type="ECO:0000256" key="1">
    <source>
        <dbReference type="ARBA" id="ARBA00001973"/>
    </source>
</evidence>
<proteinExistence type="inferred from homology"/>
<evidence type="ECO:0000256" key="3">
    <source>
        <dbReference type="ARBA" id="ARBA00023008"/>
    </source>
</evidence>
<reference evidence="9 10" key="1">
    <citation type="submission" date="2015-09" db="EMBL/GenBank/DDBJ databases">
        <title>Host preference determinants of Valsa canker pathogens revealed by comparative genomics.</title>
        <authorList>
            <person name="Yin Z."/>
            <person name="Huang L."/>
        </authorList>
    </citation>
    <scope>NUCLEOTIDE SEQUENCE [LARGE SCALE GENOMIC DNA]</scope>
    <source>
        <strain evidence="9 10">SXYLt</strain>
    </source>
</reference>
<sequence>MYKQITAAVLFAVGVSAHGRVTSPTPRPLGTAMEAACGQQVYNQVSSDPNGNIQTMAQVGSSQSDFDATKCHLWQCRGYQFGDATSDSIHAYTAGQVVDFAVDIAAPHTGVANVSVINLAENSVIGDALASWSVYASTATGVTANETSFSVTIPSDLPSTCSTAGGCALQWWWDARSIDQTYMSCVDFTVGSGSSSSSSSGSSSSAVASSSSATAATSVAAAVQTSSSAAATTLSTVVASSSSTEVAVAAASTSAAAASSASSGSDASSCSKRRKARRAALAARA</sequence>
<gene>
    <name evidence="9" type="ORF">VPNG_09674</name>
</gene>
<keyword evidence="10" id="KW-1185">Reference proteome</keyword>
<evidence type="ECO:0000259" key="8">
    <source>
        <dbReference type="Pfam" id="PF03067"/>
    </source>
</evidence>
<dbReference type="AlphaFoldDB" id="A0A423VMH8"/>
<dbReference type="EMBL" id="LKEB01000086">
    <property type="protein sequence ID" value="ROV92216.1"/>
    <property type="molecule type" value="Genomic_DNA"/>
</dbReference>
<dbReference type="GO" id="GO:0046872">
    <property type="term" value="F:metal ion binding"/>
    <property type="evidence" value="ECO:0007669"/>
    <property type="project" value="UniProtKB-KW"/>
</dbReference>
<dbReference type="Gene3D" id="2.70.50.70">
    <property type="match status" value="1"/>
</dbReference>
<evidence type="ECO:0000256" key="7">
    <source>
        <dbReference type="SAM" id="MobiDB-lite"/>
    </source>
</evidence>
<dbReference type="Proteomes" id="UP000285146">
    <property type="component" value="Unassembled WGS sequence"/>
</dbReference>
<comment type="cofactor">
    <cofactor evidence="1">
        <name>Cu(2+)</name>
        <dbReference type="ChEBI" id="CHEBI:29036"/>
    </cofactor>
</comment>
<dbReference type="InParanoid" id="A0A423VMH8"/>
<accession>A0A423VMH8</accession>
<evidence type="ECO:0000256" key="2">
    <source>
        <dbReference type="ARBA" id="ARBA00022723"/>
    </source>
</evidence>
<dbReference type="PANTHER" id="PTHR36575:SF2">
    <property type="entry name" value="CHITIN-BINDING TYPE-4 DOMAIN-CONTAINING PROTEIN-RELATED"/>
    <property type="match status" value="1"/>
</dbReference>
<evidence type="ECO:0000313" key="10">
    <source>
        <dbReference type="Proteomes" id="UP000285146"/>
    </source>
</evidence>
<organism evidence="9 10">
    <name type="scientific">Cytospora leucostoma</name>
    <dbReference type="NCBI Taxonomy" id="1230097"/>
    <lineage>
        <taxon>Eukaryota</taxon>
        <taxon>Fungi</taxon>
        <taxon>Dikarya</taxon>
        <taxon>Ascomycota</taxon>
        <taxon>Pezizomycotina</taxon>
        <taxon>Sordariomycetes</taxon>
        <taxon>Sordariomycetidae</taxon>
        <taxon>Diaporthales</taxon>
        <taxon>Cytosporaceae</taxon>
        <taxon>Cytospora</taxon>
    </lineage>
</organism>
<evidence type="ECO:0000256" key="4">
    <source>
        <dbReference type="ARBA" id="ARBA00023157"/>
    </source>
</evidence>
<dbReference type="Pfam" id="PF03067">
    <property type="entry name" value="LPMO_10"/>
    <property type="match status" value="1"/>
</dbReference>
<comment type="similarity">
    <text evidence="6">Belongs to the polysaccharide monooxygenase AA13 family.</text>
</comment>
<name>A0A423VMH8_9PEZI</name>
<dbReference type="OrthoDB" id="120613at2759"/>
<feature type="compositionally biased region" description="Low complexity" evidence="7">
    <location>
        <begin position="254"/>
        <end position="269"/>
    </location>
</feature>
<dbReference type="PANTHER" id="PTHR36575">
    <property type="entry name" value="BINDING PROTEIN, PUTATIVE (AFU_ORTHOLOGUE AFUA_1G14430)-RELATED"/>
    <property type="match status" value="1"/>
</dbReference>
<dbReference type="InterPro" id="IPR004302">
    <property type="entry name" value="Cellulose/chitin-bd_N"/>
</dbReference>
<feature type="region of interest" description="Disordered" evidence="7">
    <location>
        <begin position="254"/>
        <end position="285"/>
    </location>
</feature>
<evidence type="ECO:0000313" key="9">
    <source>
        <dbReference type="EMBL" id="ROV92216.1"/>
    </source>
</evidence>
<dbReference type="InterPro" id="IPR052282">
    <property type="entry name" value="Starch-active_LPMO"/>
</dbReference>
<feature type="domain" description="Chitin-binding type-4" evidence="8">
    <location>
        <begin position="18"/>
        <end position="188"/>
    </location>
</feature>
<keyword evidence="5" id="KW-0325">Glycoprotein</keyword>
<protein>
    <recommendedName>
        <fullName evidence="8">Chitin-binding type-4 domain-containing protein</fullName>
    </recommendedName>
</protein>